<dbReference type="SUPFAM" id="SSF47413">
    <property type="entry name" value="lambda repressor-like DNA-binding domains"/>
    <property type="match status" value="1"/>
</dbReference>
<feature type="domain" description="HTH cro/C1-type" evidence="1">
    <location>
        <begin position="45"/>
        <end position="100"/>
    </location>
</feature>
<organism evidence="2 3">
    <name type="scientific">Burkholderia contaminans</name>
    <dbReference type="NCBI Taxonomy" id="488447"/>
    <lineage>
        <taxon>Bacteria</taxon>
        <taxon>Pseudomonadati</taxon>
        <taxon>Pseudomonadota</taxon>
        <taxon>Betaproteobacteria</taxon>
        <taxon>Burkholderiales</taxon>
        <taxon>Burkholderiaceae</taxon>
        <taxon>Burkholderia</taxon>
        <taxon>Burkholderia cepacia complex</taxon>
    </lineage>
</organism>
<comment type="caution">
    <text evidence="2">The sequence shown here is derived from an EMBL/GenBank/DDBJ whole genome shotgun (WGS) entry which is preliminary data.</text>
</comment>
<dbReference type="CDD" id="cd00093">
    <property type="entry name" value="HTH_XRE"/>
    <property type="match status" value="1"/>
</dbReference>
<dbReference type="Pfam" id="PF13560">
    <property type="entry name" value="HTH_31"/>
    <property type="match status" value="1"/>
</dbReference>
<dbReference type="Gene3D" id="1.10.260.40">
    <property type="entry name" value="lambda repressor-like DNA-binding domains"/>
    <property type="match status" value="1"/>
</dbReference>
<gene>
    <name evidence="2" type="ORF">DF037_23150</name>
</gene>
<accession>A0A3N8S1X4</accession>
<name>A0A3N8S1X4_9BURK</name>
<evidence type="ECO:0000259" key="1">
    <source>
        <dbReference type="PROSITE" id="PS50943"/>
    </source>
</evidence>
<proteinExistence type="predicted"/>
<dbReference type="InterPro" id="IPR010982">
    <property type="entry name" value="Lambda_DNA-bd_dom_sf"/>
</dbReference>
<protein>
    <submittedName>
        <fullName evidence="2">XRE family transcriptional regulator</fullName>
    </submittedName>
</protein>
<dbReference type="PROSITE" id="PS50943">
    <property type="entry name" value="HTH_CROC1"/>
    <property type="match status" value="1"/>
</dbReference>
<dbReference type="InterPro" id="IPR001387">
    <property type="entry name" value="Cro/C1-type_HTH"/>
</dbReference>
<sequence length="178" mass="19932">MPPYIENTLKINGLRLTCRGRGSTIVCVSNYLRPVSPLSPFSEQLRALRLRYGVRQSDLAKALGVEQAYVSAIELGTKGPPSQPFVDQISKCLELSEQESSNLDDALRLSQRRLVIPHAASSELYAMCNELRVEMERLTSAQIRAIRAVIAIRQEVDHDDGRPVIGRVVRKDKEEAEM</sequence>
<dbReference type="SMART" id="SM00530">
    <property type="entry name" value="HTH_XRE"/>
    <property type="match status" value="1"/>
</dbReference>
<evidence type="ECO:0000313" key="3">
    <source>
        <dbReference type="Proteomes" id="UP000269271"/>
    </source>
</evidence>
<reference evidence="2 3" key="1">
    <citation type="submission" date="2018-08" db="EMBL/GenBank/DDBJ databases">
        <title>Comparative analysis of Burkholderia isolates from Puerto Rico.</title>
        <authorList>
            <person name="Hall C."/>
            <person name="Sahl J."/>
            <person name="Wagner D."/>
        </authorList>
    </citation>
    <scope>NUCLEOTIDE SEQUENCE [LARGE SCALE GENOMIC DNA]</scope>
    <source>
        <strain evidence="2 3">Bp9001</strain>
    </source>
</reference>
<dbReference type="GO" id="GO:0003677">
    <property type="term" value="F:DNA binding"/>
    <property type="evidence" value="ECO:0007669"/>
    <property type="project" value="InterPro"/>
</dbReference>
<dbReference type="Proteomes" id="UP000269271">
    <property type="component" value="Unassembled WGS sequence"/>
</dbReference>
<dbReference type="EMBL" id="QTQX01000015">
    <property type="protein sequence ID" value="RQT24893.1"/>
    <property type="molecule type" value="Genomic_DNA"/>
</dbReference>
<dbReference type="AlphaFoldDB" id="A0A3N8S1X4"/>
<evidence type="ECO:0000313" key="2">
    <source>
        <dbReference type="EMBL" id="RQT24893.1"/>
    </source>
</evidence>